<evidence type="ECO:0008006" key="3">
    <source>
        <dbReference type="Google" id="ProtNLM"/>
    </source>
</evidence>
<dbReference type="GO" id="GO:0016491">
    <property type="term" value="F:oxidoreductase activity"/>
    <property type="evidence" value="ECO:0007669"/>
    <property type="project" value="InterPro"/>
</dbReference>
<proteinExistence type="predicted"/>
<dbReference type="Proteomes" id="UP000218238">
    <property type="component" value="Unassembled WGS sequence"/>
</dbReference>
<dbReference type="RefSeq" id="WP_095721654.1">
    <property type="nucleotide sequence ID" value="NZ_NTFS01000091.1"/>
</dbReference>
<comment type="caution">
    <text evidence="1">The sequence shown here is derived from an EMBL/GenBank/DDBJ whole genome shotgun (WGS) entry which is preliminary data.</text>
</comment>
<sequence>MNKTNNIWNIKEKDFPKTSTKAEQLKFLLNYAILAPSSHNTQPWYFKIRSDAVYLYADRTRALPIADPQGRELIISCGTTLFNLRMALHHFGYAGKITTFPDFHDRDLLACIELGYPIQQSTDENLLFQAIPKRHSNRHDYQEWDIPESTLKWLQKDATQEGAYLHQGY</sequence>
<evidence type="ECO:0000313" key="2">
    <source>
        <dbReference type="Proteomes" id="UP000218238"/>
    </source>
</evidence>
<accession>A0A2A2TK58</accession>
<reference evidence="1 2" key="1">
    <citation type="submission" date="2017-08" db="EMBL/GenBank/DDBJ databases">
        <title>Draft genome sequence of filamentous cyanobacterium Calothrix elsteri CCALA 953.</title>
        <authorList>
            <person name="Gagunashvili A.N."/>
            <person name="Elster J."/>
            <person name="Andresson O.S."/>
        </authorList>
    </citation>
    <scope>NUCLEOTIDE SEQUENCE [LARGE SCALE GENOMIC DNA]</scope>
    <source>
        <strain evidence="1 2">CCALA 953</strain>
    </source>
</reference>
<dbReference type="Gene3D" id="3.40.109.10">
    <property type="entry name" value="NADH Oxidase"/>
    <property type="match status" value="1"/>
</dbReference>
<name>A0A2A2TK58_9CYAN</name>
<dbReference type="AlphaFoldDB" id="A0A2A2TK58"/>
<dbReference type="EMBL" id="NTFS01000091">
    <property type="protein sequence ID" value="PAX56133.1"/>
    <property type="molecule type" value="Genomic_DNA"/>
</dbReference>
<gene>
    <name evidence="1" type="ORF">CK510_10525</name>
</gene>
<keyword evidence="2" id="KW-1185">Reference proteome</keyword>
<dbReference type="Gene3D" id="3.40.109.30">
    <property type="entry name" value="putative nitroreductase (tm1586), domain 2"/>
    <property type="match status" value="1"/>
</dbReference>
<dbReference type="OrthoDB" id="5149792at2"/>
<evidence type="ECO:0000313" key="1">
    <source>
        <dbReference type="EMBL" id="PAX56133.1"/>
    </source>
</evidence>
<dbReference type="SUPFAM" id="SSF55469">
    <property type="entry name" value="FMN-dependent nitroreductase-like"/>
    <property type="match status" value="1"/>
</dbReference>
<organism evidence="1 2">
    <name type="scientific">Brunnivagina elsteri CCALA 953</name>
    <dbReference type="NCBI Taxonomy" id="987040"/>
    <lineage>
        <taxon>Bacteria</taxon>
        <taxon>Bacillati</taxon>
        <taxon>Cyanobacteriota</taxon>
        <taxon>Cyanophyceae</taxon>
        <taxon>Nostocales</taxon>
        <taxon>Calotrichaceae</taxon>
        <taxon>Brunnivagina</taxon>
    </lineage>
</organism>
<dbReference type="InterPro" id="IPR000415">
    <property type="entry name" value="Nitroreductase-like"/>
</dbReference>
<protein>
    <recommendedName>
        <fullName evidence="3">Nitroreductase</fullName>
    </recommendedName>
</protein>